<organism evidence="2 3">
    <name type="scientific">Nematostella vectensis</name>
    <name type="common">Starlet sea anemone</name>
    <dbReference type="NCBI Taxonomy" id="45351"/>
    <lineage>
        <taxon>Eukaryota</taxon>
        <taxon>Metazoa</taxon>
        <taxon>Cnidaria</taxon>
        <taxon>Anthozoa</taxon>
        <taxon>Hexacorallia</taxon>
        <taxon>Actiniaria</taxon>
        <taxon>Edwardsiidae</taxon>
        <taxon>Nematostella</taxon>
    </lineage>
</organism>
<evidence type="ECO:0000313" key="3">
    <source>
        <dbReference type="Proteomes" id="UP000001593"/>
    </source>
</evidence>
<dbReference type="InterPro" id="IPR014710">
    <property type="entry name" value="RmlC-like_jellyroll"/>
</dbReference>
<dbReference type="AlphaFoldDB" id="A7RHT2"/>
<dbReference type="Gene3D" id="2.60.120.10">
    <property type="entry name" value="Jelly Rolls"/>
    <property type="match status" value="1"/>
</dbReference>
<dbReference type="PANTHER" id="PTHR23011:SF41">
    <property type="entry name" value="CYCLIC NUCLEOTIDE-BINDING DOMAIN-CONTAINING PROTEIN"/>
    <property type="match status" value="1"/>
</dbReference>
<dbReference type="OrthoDB" id="2021138at2759"/>
<evidence type="ECO:0000259" key="1">
    <source>
        <dbReference type="PROSITE" id="PS50042"/>
    </source>
</evidence>
<dbReference type="CDD" id="cd00038">
    <property type="entry name" value="CAP_ED"/>
    <property type="match status" value="1"/>
</dbReference>
<dbReference type="Pfam" id="PF00027">
    <property type="entry name" value="cNMP_binding"/>
    <property type="match status" value="1"/>
</dbReference>
<dbReference type="InterPro" id="IPR018490">
    <property type="entry name" value="cNMP-bd_dom_sf"/>
</dbReference>
<protein>
    <recommendedName>
        <fullName evidence="1">Cyclic nucleotide-binding domain-containing protein</fullName>
    </recommendedName>
</protein>
<dbReference type="STRING" id="45351.A7RHT2"/>
<reference evidence="2 3" key="1">
    <citation type="journal article" date="2007" name="Science">
        <title>Sea anemone genome reveals ancestral eumetazoan gene repertoire and genomic organization.</title>
        <authorList>
            <person name="Putnam N.H."/>
            <person name="Srivastava M."/>
            <person name="Hellsten U."/>
            <person name="Dirks B."/>
            <person name="Chapman J."/>
            <person name="Salamov A."/>
            <person name="Terry A."/>
            <person name="Shapiro H."/>
            <person name="Lindquist E."/>
            <person name="Kapitonov V.V."/>
            <person name="Jurka J."/>
            <person name="Genikhovich G."/>
            <person name="Grigoriev I.V."/>
            <person name="Lucas S.M."/>
            <person name="Steele R.E."/>
            <person name="Finnerty J.R."/>
            <person name="Technau U."/>
            <person name="Martindale M.Q."/>
            <person name="Rokhsar D.S."/>
        </authorList>
    </citation>
    <scope>NUCLEOTIDE SEQUENCE [LARGE SCALE GENOMIC DNA]</scope>
    <source>
        <strain evidence="3">CH2 X CH6</strain>
    </source>
</reference>
<dbReference type="InterPro" id="IPR000595">
    <property type="entry name" value="cNMP-bd_dom"/>
</dbReference>
<dbReference type="HOGENOM" id="CLU_1606819_0_0_1"/>
<dbReference type="OMA" id="WFKENIM"/>
<proteinExistence type="predicted"/>
<dbReference type="Proteomes" id="UP000001593">
    <property type="component" value="Unassembled WGS sequence"/>
</dbReference>
<accession>A7RHT2</accession>
<dbReference type="SUPFAM" id="SSF51206">
    <property type="entry name" value="cAMP-binding domain-like"/>
    <property type="match status" value="1"/>
</dbReference>
<evidence type="ECO:0000313" key="2">
    <source>
        <dbReference type="EMBL" id="EDO49032.1"/>
    </source>
</evidence>
<sequence>MSNPLTQIIWDLAESILSKPSEQRDDADLEHIICWFRQRSPLFKLLEDDALLDIIKNVTLTRYRKDNIIMRQGEKGNCFYIILKGSVSVYAKQDGDGEAATHHEQSVRSHKERLLLFGAELSSLRAGRSFGEMVMVDERKERNTTVIADEATMLISIDEKLYERSL</sequence>
<dbReference type="KEGG" id="nve:5521175"/>
<dbReference type="PANTHER" id="PTHR23011">
    <property type="entry name" value="CYCLIC NUCLEOTIDE-BINDING DOMAIN CONTAINING PROTEIN"/>
    <property type="match status" value="1"/>
</dbReference>
<gene>
    <name evidence="2" type="ORF">NEMVEDRAFT_v1g82259</name>
</gene>
<dbReference type="InParanoid" id="A7RHT2"/>
<feature type="non-terminal residue" evidence="2">
    <location>
        <position position="1"/>
    </location>
</feature>
<dbReference type="PROSITE" id="PS50042">
    <property type="entry name" value="CNMP_BINDING_3"/>
    <property type="match status" value="1"/>
</dbReference>
<keyword evidence="3" id="KW-1185">Reference proteome</keyword>
<dbReference type="PhylomeDB" id="A7RHT2"/>
<dbReference type="EMBL" id="DS469511">
    <property type="protein sequence ID" value="EDO49032.1"/>
    <property type="molecule type" value="Genomic_DNA"/>
</dbReference>
<dbReference type="eggNOG" id="ENOG502SFMM">
    <property type="taxonomic scope" value="Eukaryota"/>
</dbReference>
<name>A7RHT2_NEMVE</name>
<feature type="domain" description="Cyclic nucleotide-binding" evidence="1">
    <location>
        <begin position="42"/>
        <end position="166"/>
    </location>
</feature>